<evidence type="ECO:0000313" key="3">
    <source>
        <dbReference type="EMBL" id="QBQ96851.1"/>
    </source>
</evidence>
<dbReference type="RefSeq" id="WP_134747878.1">
    <property type="nucleotide sequence ID" value="NZ_CP038148.1"/>
</dbReference>
<sequence length="193" mass="19785">MSLKSVRVATLLSALLVAACSTTLTNSPTSATGEASSRAQLEQAARKALNTLYETTPAARALGSKSAGILVFPSVLKAGFLLGGSGGNGVLFSAQGEVLGYYNSSTLSWGLQAGAQDFSEAMFLTTPQSMQYLNSSEGWSVGVGPSVVVADSGMATDFSTTTARSDVYAFIYGQSGIMAGLGVQGQKITRLSD</sequence>
<evidence type="ECO:0000259" key="2">
    <source>
        <dbReference type="Pfam" id="PF04366"/>
    </source>
</evidence>
<keyword evidence="1" id="KW-0732">Signal</keyword>
<feature type="signal peptide" evidence="1">
    <location>
        <begin position="1"/>
        <end position="19"/>
    </location>
</feature>
<dbReference type="Proteomes" id="UP000295727">
    <property type="component" value="Chromosome 1"/>
</dbReference>
<dbReference type="OrthoDB" id="198978at2"/>
<reference evidence="3 4" key="1">
    <citation type="submission" date="2019-03" db="EMBL/GenBank/DDBJ databases">
        <title>Paraburkholderia sp. 7MH5, isolated from subtropical forest soil.</title>
        <authorList>
            <person name="Gao Z.-H."/>
            <person name="Qiu L.-H."/>
        </authorList>
    </citation>
    <scope>NUCLEOTIDE SEQUENCE [LARGE SCALE GENOMIC DNA]</scope>
    <source>
        <strain evidence="3 4">7MH5</strain>
    </source>
</reference>
<protein>
    <submittedName>
        <fullName evidence="3">Twin-arginine translocation pathway signal protein</fullName>
    </submittedName>
</protein>
<proteinExistence type="predicted"/>
<evidence type="ECO:0000256" key="1">
    <source>
        <dbReference type="SAM" id="SignalP"/>
    </source>
</evidence>
<feature type="domain" description="Ysc84 actin-binding" evidence="2">
    <location>
        <begin position="106"/>
        <end position="190"/>
    </location>
</feature>
<keyword evidence="4" id="KW-1185">Reference proteome</keyword>
<dbReference type="InterPro" id="IPR007461">
    <property type="entry name" value="Ysc84_actin-binding"/>
</dbReference>
<dbReference type="Pfam" id="PF04366">
    <property type="entry name" value="Ysc84"/>
    <property type="match status" value="1"/>
</dbReference>
<evidence type="ECO:0000313" key="4">
    <source>
        <dbReference type="Proteomes" id="UP000295727"/>
    </source>
</evidence>
<name>A0A4P7CRG0_9BURK</name>
<dbReference type="PROSITE" id="PS51257">
    <property type="entry name" value="PROKAR_LIPOPROTEIN"/>
    <property type="match status" value="1"/>
</dbReference>
<dbReference type="EMBL" id="CP038148">
    <property type="protein sequence ID" value="QBQ96851.1"/>
    <property type="molecule type" value="Genomic_DNA"/>
</dbReference>
<feature type="chain" id="PRO_5020925740" evidence="1">
    <location>
        <begin position="20"/>
        <end position="193"/>
    </location>
</feature>
<dbReference type="KEGG" id="ppai:E1956_06440"/>
<organism evidence="3 4">
    <name type="scientific">Paraburkholderia pallida</name>
    <dbReference type="NCBI Taxonomy" id="2547399"/>
    <lineage>
        <taxon>Bacteria</taxon>
        <taxon>Pseudomonadati</taxon>
        <taxon>Pseudomonadota</taxon>
        <taxon>Betaproteobacteria</taxon>
        <taxon>Burkholderiales</taxon>
        <taxon>Burkholderiaceae</taxon>
        <taxon>Paraburkholderia</taxon>
    </lineage>
</organism>
<dbReference type="AlphaFoldDB" id="A0A4P7CRG0"/>
<gene>
    <name evidence="3" type="ORF">E1956_06440</name>
</gene>
<accession>A0A4P7CRG0</accession>